<comment type="similarity">
    <text evidence="1">Belongs to the universal ribosomal protein uL1 family.</text>
</comment>
<dbReference type="PANTHER" id="PTHR36427:SF3">
    <property type="entry name" value="LARGE RIBOSOMAL SUBUNIT PROTEIN UL1M"/>
    <property type="match status" value="1"/>
</dbReference>
<evidence type="ECO:0000313" key="4">
    <source>
        <dbReference type="EMBL" id="KAE8250354.1"/>
    </source>
</evidence>
<dbReference type="AlphaFoldDB" id="A0A177TT70"/>
<dbReference type="CDD" id="cd00403">
    <property type="entry name" value="Ribosomal_L1"/>
    <property type="match status" value="1"/>
</dbReference>
<proteinExistence type="inferred from homology"/>
<dbReference type="GO" id="GO:0005762">
    <property type="term" value="C:mitochondrial large ribosomal subunit"/>
    <property type="evidence" value="ECO:0007669"/>
    <property type="project" value="TreeGrafter"/>
</dbReference>
<dbReference type="Gene3D" id="3.40.50.790">
    <property type="match status" value="1"/>
</dbReference>
<dbReference type="Proteomes" id="UP000077521">
    <property type="component" value="Unassembled WGS sequence"/>
</dbReference>
<keyword evidence="3" id="KW-0687">Ribonucleoprotein</keyword>
<dbReference type="InterPro" id="IPR023674">
    <property type="entry name" value="Ribosomal_uL1-like"/>
</dbReference>
<evidence type="ECO:0000313" key="5">
    <source>
        <dbReference type="Proteomes" id="UP000077521"/>
    </source>
</evidence>
<gene>
    <name evidence="4" type="ORF">A4X13_0g4790</name>
</gene>
<sequence>MSAASTMQAMRSRVAGGASKNSAALVDVRCRCAVPAAGPSSAALFSRTQRPFSHSATVAAKSRPGEGKDARRRARVLARSGGQQVSLKDVKDPARLLDEAAAVLQAAEEERPNNAYEVHIVTSVTTHQSNALRGRVSLPRDARTKPERLLIFADELSPAYPAAKAAAEAANAAHPGSIILGGQEIINDVVENRVSDFTKVLATPSLLPQISRALARSLGPKGLMPNPKRGTVANTEEDMRNAIREASGALDWRGDRNGVVRAAIGRINFPLTDLRSNLNVFLEAVMTTVQNITQPASNSAAGAAAALQKIGSSGKPAFGVTGARTPQELKKAMGMIKQIHLSSTQGPGVRITLTDVL</sequence>
<dbReference type="EMBL" id="LWDF02000331">
    <property type="protein sequence ID" value="KAE8250354.1"/>
    <property type="molecule type" value="Genomic_DNA"/>
</dbReference>
<dbReference type="Gene3D" id="3.30.190.20">
    <property type="match status" value="1"/>
</dbReference>
<dbReference type="PANTHER" id="PTHR36427">
    <property type="entry name" value="54S RIBOSOMAL PROTEIN L1, MITOCHONDRIAL"/>
    <property type="match status" value="1"/>
</dbReference>
<protein>
    <submittedName>
        <fullName evidence="4">Uncharacterized protein</fullName>
    </submittedName>
</protein>
<reference evidence="4" key="2">
    <citation type="journal article" date="2019" name="IMA Fungus">
        <title>Genome sequencing and comparison of five Tilletia species to identify candidate genes for the detection of regulated species infecting wheat.</title>
        <authorList>
            <person name="Nguyen H.D.T."/>
            <person name="Sultana T."/>
            <person name="Kesanakurti P."/>
            <person name="Hambleton S."/>
        </authorList>
    </citation>
    <scope>NUCLEOTIDE SEQUENCE</scope>
    <source>
        <strain evidence="4">DAOMC 236416</strain>
    </source>
</reference>
<dbReference type="SUPFAM" id="SSF56808">
    <property type="entry name" value="Ribosomal protein L1"/>
    <property type="match status" value="1"/>
</dbReference>
<keyword evidence="5" id="KW-1185">Reference proteome</keyword>
<organism evidence="4 5">
    <name type="scientific">Tilletia indica</name>
    <dbReference type="NCBI Taxonomy" id="43049"/>
    <lineage>
        <taxon>Eukaryota</taxon>
        <taxon>Fungi</taxon>
        <taxon>Dikarya</taxon>
        <taxon>Basidiomycota</taxon>
        <taxon>Ustilaginomycotina</taxon>
        <taxon>Exobasidiomycetes</taxon>
        <taxon>Tilletiales</taxon>
        <taxon>Tilletiaceae</taxon>
        <taxon>Tilletia</taxon>
    </lineage>
</organism>
<comment type="caution">
    <text evidence="4">The sequence shown here is derived from an EMBL/GenBank/DDBJ whole genome shotgun (WGS) entry which is preliminary data.</text>
</comment>
<evidence type="ECO:0000256" key="1">
    <source>
        <dbReference type="ARBA" id="ARBA00010531"/>
    </source>
</evidence>
<evidence type="ECO:0000256" key="3">
    <source>
        <dbReference type="ARBA" id="ARBA00023274"/>
    </source>
</evidence>
<dbReference type="Pfam" id="PF00687">
    <property type="entry name" value="Ribosomal_L1"/>
    <property type="match status" value="1"/>
</dbReference>
<dbReference type="InterPro" id="IPR028364">
    <property type="entry name" value="Ribosomal_uL1/biogenesis"/>
</dbReference>
<accession>A0A177TT70</accession>
<reference evidence="4" key="1">
    <citation type="submission" date="2016-04" db="EMBL/GenBank/DDBJ databases">
        <authorList>
            <person name="Nguyen H.D."/>
            <person name="Samba Siva P."/>
            <person name="Cullis J."/>
            <person name="Levesque C.A."/>
            <person name="Hambleton S."/>
        </authorList>
    </citation>
    <scope>NUCLEOTIDE SEQUENCE</scope>
    <source>
        <strain evidence="4">DAOMC 236416</strain>
    </source>
</reference>
<dbReference type="InterPro" id="IPR016095">
    <property type="entry name" value="Ribosomal_uL1_3-a/b-sand"/>
</dbReference>
<dbReference type="GO" id="GO:0003735">
    <property type="term" value="F:structural constituent of ribosome"/>
    <property type="evidence" value="ECO:0007669"/>
    <property type="project" value="TreeGrafter"/>
</dbReference>
<keyword evidence="2" id="KW-0689">Ribosomal protein</keyword>
<name>A0A177TT70_9BASI</name>
<evidence type="ECO:0000256" key="2">
    <source>
        <dbReference type="ARBA" id="ARBA00022980"/>
    </source>
</evidence>